<evidence type="ECO:0000256" key="7">
    <source>
        <dbReference type="ARBA" id="ARBA00023065"/>
    </source>
</evidence>
<comment type="caution">
    <text evidence="15">The sequence shown here is derived from an EMBL/GenBank/DDBJ whole genome shotgun (WGS) entry which is preliminary data.</text>
</comment>
<comment type="subcellular location">
    <subcellularLocation>
        <location evidence="1 11">Cell outer membrane</location>
        <topology evidence="1 11">Multi-pass membrane protein</topology>
    </subcellularLocation>
</comment>
<evidence type="ECO:0000256" key="8">
    <source>
        <dbReference type="ARBA" id="ARBA00023077"/>
    </source>
</evidence>
<keyword evidence="4" id="KW-0410">Iron transport</keyword>
<name>A0ABT3CW21_9BACT</name>
<evidence type="ECO:0000313" key="16">
    <source>
        <dbReference type="Proteomes" id="UP001300692"/>
    </source>
</evidence>
<evidence type="ECO:0000256" key="6">
    <source>
        <dbReference type="ARBA" id="ARBA00023004"/>
    </source>
</evidence>
<evidence type="ECO:0000256" key="2">
    <source>
        <dbReference type="ARBA" id="ARBA00022448"/>
    </source>
</evidence>
<dbReference type="InterPro" id="IPR039426">
    <property type="entry name" value="TonB-dep_rcpt-like"/>
</dbReference>
<comment type="similarity">
    <text evidence="11 12">Belongs to the TonB-dependent receptor family.</text>
</comment>
<dbReference type="Pfam" id="PF00593">
    <property type="entry name" value="TonB_dep_Rec_b-barrel"/>
    <property type="match status" value="1"/>
</dbReference>
<dbReference type="PANTHER" id="PTHR32552">
    <property type="entry name" value="FERRICHROME IRON RECEPTOR-RELATED"/>
    <property type="match status" value="1"/>
</dbReference>
<evidence type="ECO:0000256" key="4">
    <source>
        <dbReference type="ARBA" id="ARBA00022496"/>
    </source>
</evidence>
<evidence type="ECO:0000313" key="15">
    <source>
        <dbReference type="EMBL" id="MCV9387766.1"/>
    </source>
</evidence>
<dbReference type="Proteomes" id="UP001300692">
    <property type="component" value="Unassembled WGS sequence"/>
</dbReference>
<accession>A0ABT3CW21</accession>
<feature type="domain" description="TonB-dependent receptor plug" evidence="14">
    <location>
        <begin position="28"/>
        <end position="133"/>
    </location>
</feature>
<keyword evidence="3 11" id="KW-1134">Transmembrane beta strand</keyword>
<keyword evidence="7" id="KW-0406">Ion transport</keyword>
<evidence type="ECO:0000256" key="5">
    <source>
        <dbReference type="ARBA" id="ARBA00022692"/>
    </source>
</evidence>
<dbReference type="InterPro" id="IPR012910">
    <property type="entry name" value="Plug_dom"/>
</dbReference>
<dbReference type="InterPro" id="IPR036942">
    <property type="entry name" value="Beta-barrel_TonB_sf"/>
</dbReference>
<proteinExistence type="inferred from homology"/>
<dbReference type="EMBL" id="JAOYOD010000001">
    <property type="protein sequence ID" value="MCV9387766.1"/>
    <property type="molecule type" value="Genomic_DNA"/>
</dbReference>
<keyword evidence="6" id="KW-0408">Iron</keyword>
<evidence type="ECO:0000256" key="11">
    <source>
        <dbReference type="PROSITE-ProRule" id="PRU01360"/>
    </source>
</evidence>
<keyword evidence="8 12" id="KW-0798">TonB box</keyword>
<organism evidence="15 16">
    <name type="scientific">Reichenbachiella ulvae</name>
    <dbReference type="NCBI Taxonomy" id="2980104"/>
    <lineage>
        <taxon>Bacteria</taxon>
        <taxon>Pseudomonadati</taxon>
        <taxon>Bacteroidota</taxon>
        <taxon>Cytophagia</taxon>
        <taxon>Cytophagales</taxon>
        <taxon>Reichenbachiellaceae</taxon>
        <taxon>Reichenbachiella</taxon>
    </lineage>
</organism>
<evidence type="ECO:0000256" key="10">
    <source>
        <dbReference type="ARBA" id="ARBA00023237"/>
    </source>
</evidence>
<keyword evidence="5 11" id="KW-0812">Transmembrane</keyword>
<sequence>MAQSIDSTDQILEVVTISSDLFEHQQIEFGGSVSALSHQQLERADALNLQPVLNSVPGVFMQSGTLSTNRITIRGIGSRSPFGTDKIKAYLDDIPLSSGEGETTLEDIDFATLRNVEVYRGPVSTVFGAGLGGAIHLQSRELEPGTSASLDAMVGSFGLRKYNVRAQVADEKKSLGLFYQDVHSDGYRDNNNYDRQSITALARAEVFANSKLSLYANYTSLTAQIPSSLNQDDYNNNPEGAAFVWGDVEGQEDSERMRLGLSLRTQYNPRTQSTVTLFFNAHQASEIRPSFLGDLESDQANGGIRAHIKRSFLSQNQLQVVMGVEGFLESYRYQEFSTDTGDKELDYDQNRSYGNVFLAAEYYPTDDWIVSIGGNMNGSAYQLSDELPATGDDQSGDYNFTPVFSPKLSLTRKLTSDIAAYALVSQGFSLPSFEQSLHPDGAINYDLKPESGWNYELGIKGRTLGQKLYFELVGYRMKTQDLIVDRTIDAVTYGVNAGSAIHDGIEVLLDHRTLESSLLTINQRLSYSWMSYHFDEFVDGADDYSGNRMTGVPQYNLDYSIDFKLKMGLYLIGNLQAVGSQSILDDSSLYTDAYQLIHAKLGYEKKWNNLKLNLYAGVNNLTDTKYASMLQINAGSGRYYYPGLPINYFGGVKLGYGF</sequence>
<protein>
    <submittedName>
        <fullName evidence="15">TonB-dependent receptor</fullName>
    </submittedName>
</protein>
<dbReference type="InterPro" id="IPR037066">
    <property type="entry name" value="Plug_dom_sf"/>
</dbReference>
<reference evidence="15 16" key="1">
    <citation type="submission" date="2022-10" db="EMBL/GenBank/DDBJ databases">
        <title>Comparative genomics and taxonomic characterization of three novel marine species of genus Reichenbachiella exhibiting antioxidant and polysaccharide degradation activities.</title>
        <authorList>
            <person name="Muhammad N."/>
            <person name="Lee Y.-J."/>
            <person name="Ko J."/>
            <person name="Kim S.-G."/>
        </authorList>
    </citation>
    <scope>NUCLEOTIDE SEQUENCE [LARGE SCALE GENOMIC DNA]</scope>
    <source>
        <strain evidence="15 16">ABR2-5</strain>
    </source>
</reference>
<evidence type="ECO:0000259" key="14">
    <source>
        <dbReference type="Pfam" id="PF07715"/>
    </source>
</evidence>
<keyword evidence="15" id="KW-0675">Receptor</keyword>
<dbReference type="PROSITE" id="PS52016">
    <property type="entry name" value="TONB_DEPENDENT_REC_3"/>
    <property type="match status" value="1"/>
</dbReference>
<evidence type="ECO:0000256" key="3">
    <source>
        <dbReference type="ARBA" id="ARBA00022452"/>
    </source>
</evidence>
<dbReference type="PANTHER" id="PTHR32552:SF81">
    <property type="entry name" value="TONB-DEPENDENT OUTER MEMBRANE RECEPTOR"/>
    <property type="match status" value="1"/>
</dbReference>
<gene>
    <name evidence="15" type="ORF">N7U62_13875</name>
</gene>
<evidence type="ECO:0000259" key="13">
    <source>
        <dbReference type="Pfam" id="PF00593"/>
    </source>
</evidence>
<dbReference type="Gene3D" id="2.40.170.20">
    <property type="entry name" value="TonB-dependent receptor, beta-barrel domain"/>
    <property type="match status" value="1"/>
</dbReference>
<dbReference type="Pfam" id="PF07715">
    <property type="entry name" value="Plug"/>
    <property type="match status" value="1"/>
</dbReference>
<evidence type="ECO:0000256" key="12">
    <source>
        <dbReference type="RuleBase" id="RU003357"/>
    </source>
</evidence>
<dbReference type="SUPFAM" id="SSF56935">
    <property type="entry name" value="Porins"/>
    <property type="match status" value="1"/>
</dbReference>
<keyword evidence="10 11" id="KW-0998">Cell outer membrane</keyword>
<dbReference type="Gene3D" id="2.170.130.10">
    <property type="entry name" value="TonB-dependent receptor, plug domain"/>
    <property type="match status" value="1"/>
</dbReference>
<evidence type="ECO:0000256" key="9">
    <source>
        <dbReference type="ARBA" id="ARBA00023136"/>
    </source>
</evidence>
<keyword evidence="9 11" id="KW-0472">Membrane</keyword>
<dbReference type="InterPro" id="IPR000531">
    <property type="entry name" value="Beta-barrel_TonB"/>
</dbReference>
<evidence type="ECO:0000256" key="1">
    <source>
        <dbReference type="ARBA" id="ARBA00004571"/>
    </source>
</evidence>
<keyword evidence="2 11" id="KW-0813">Transport</keyword>
<dbReference type="RefSeq" id="WP_264138585.1">
    <property type="nucleotide sequence ID" value="NZ_JAOYOD010000001.1"/>
</dbReference>
<keyword evidence="16" id="KW-1185">Reference proteome</keyword>
<feature type="domain" description="TonB-dependent receptor-like beta-barrel" evidence="13">
    <location>
        <begin position="209"/>
        <end position="621"/>
    </location>
</feature>